<keyword evidence="4" id="KW-1185">Reference proteome</keyword>
<sequence length="211" mass="23897">MFTTTIFVFALNTLWMVCEAVPLLDLRNRLEENALDAMISCSSNEDCWQWLSVQFHKNAPLISEKSLAASKMNIRRDASNLDPNAIIETWDDNSLLTTKQIGNRLSKKDAVMSRSWGAGGMPFSVLYMNPHGSRGNHASKEILNKNENDNTLPHTSTSQQQELERTETTTPPVMHPNTRIALRNGSSTQPRRQYSIIPQLFRSYGWVPFGK</sequence>
<evidence type="ECO:0000256" key="1">
    <source>
        <dbReference type="SAM" id="MobiDB-lite"/>
    </source>
</evidence>
<protein>
    <submittedName>
        <fullName evidence="3">Uncharacterized protein</fullName>
    </submittedName>
</protein>
<proteinExistence type="predicted"/>
<evidence type="ECO:0000313" key="4">
    <source>
        <dbReference type="Proteomes" id="UP000752696"/>
    </source>
</evidence>
<dbReference type="Proteomes" id="UP000752696">
    <property type="component" value="Unassembled WGS sequence"/>
</dbReference>
<accession>A0A6V7HDE3</accession>
<gene>
    <name evidence="3" type="ORF">MHI_LOCUS714005</name>
</gene>
<organism evidence="3 4">
    <name type="scientific">Heterotrigona itama</name>
    <dbReference type="NCBI Taxonomy" id="395501"/>
    <lineage>
        <taxon>Eukaryota</taxon>
        <taxon>Metazoa</taxon>
        <taxon>Ecdysozoa</taxon>
        <taxon>Arthropoda</taxon>
        <taxon>Hexapoda</taxon>
        <taxon>Insecta</taxon>
        <taxon>Pterygota</taxon>
        <taxon>Neoptera</taxon>
        <taxon>Endopterygota</taxon>
        <taxon>Hymenoptera</taxon>
        <taxon>Apocrita</taxon>
        <taxon>Aculeata</taxon>
        <taxon>Apoidea</taxon>
        <taxon>Anthophila</taxon>
        <taxon>Apidae</taxon>
        <taxon>Heterotrigona</taxon>
    </lineage>
</organism>
<keyword evidence="2" id="KW-0732">Signal</keyword>
<evidence type="ECO:0000313" key="3">
    <source>
        <dbReference type="EMBL" id="CAD1477179.1"/>
    </source>
</evidence>
<dbReference type="EMBL" id="CAJDYZ010009863">
    <property type="protein sequence ID" value="CAD1477179.1"/>
    <property type="molecule type" value="Genomic_DNA"/>
</dbReference>
<feature type="region of interest" description="Disordered" evidence="1">
    <location>
        <begin position="146"/>
        <end position="191"/>
    </location>
</feature>
<feature type="chain" id="PRO_5027764937" evidence="2">
    <location>
        <begin position="21"/>
        <end position="211"/>
    </location>
</feature>
<evidence type="ECO:0000256" key="2">
    <source>
        <dbReference type="SAM" id="SignalP"/>
    </source>
</evidence>
<name>A0A6V7HDE3_9HYME</name>
<feature type="signal peptide" evidence="2">
    <location>
        <begin position="1"/>
        <end position="20"/>
    </location>
</feature>
<comment type="caution">
    <text evidence="3">The sequence shown here is derived from an EMBL/GenBank/DDBJ whole genome shotgun (WGS) entry which is preliminary data.</text>
</comment>
<dbReference type="AlphaFoldDB" id="A0A6V7HDE3"/>
<reference evidence="3" key="1">
    <citation type="submission" date="2020-07" db="EMBL/GenBank/DDBJ databases">
        <authorList>
            <person name="Nazaruddin N."/>
        </authorList>
    </citation>
    <scope>NUCLEOTIDE SEQUENCE</scope>
</reference>
<dbReference type="OrthoDB" id="6591549at2759"/>